<dbReference type="PANTHER" id="PTHR47267">
    <property type="match status" value="1"/>
</dbReference>
<gene>
    <name evidence="5" type="ORF">CKS_4462</name>
</gene>
<dbReference type="GO" id="GO:0046872">
    <property type="term" value="F:metal ion binding"/>
    <property type="evidence" value="ECO:0007669"/>
    <property type="project" value="UniProtKB-KW"/>
</dbReference>
<name>H3RIY0_PANSE</name>
<sequence>MNDVEMLSMAGKGCIMANAHQRLKDTLPELEVIGSNAQDAVPETLRTLYLS</sequence>
<evidence type="ECO:0000256" key="4">
    <source>
        <dbReference type="ARBA" id="ARBA00022842"/>
    </source>
</evidence>
<evidence type="ECO:0000313" key="5">
    <source>
        <dbReference type="EMBL" id="EHT98664.1"/>
    </source>
</evidence>
<evidence type="ECO:0000256" key="1">
    <source>
        <dbReference type="ARBA" id="ARBA00001946"/>
    </source>
</evidence>
<evidence type="ECO:0000256" key="2">
    <source>
        <dbReference type="ARBA" id="ARBA00022723"/>
    </source>
</evidence>
<evidence type="ECO:0000256" key="3">
    <source>
        <dbReference type="ARBA" id="ARBA00022801"/>
    </source>
</evidence>
<dbReference type="Gene3D" id="3.40.50.1000">
    <property type="entry name" value="HAD superfamily/HAD-like"/>
    <property type="match status" value="1"/>
</dbReference>
<comment type="caution">
    <text evidence="5">The sequence shown here is derived from an EMBL/GenBank/DDBJ whole genome shotgun (WGS) entry which is preliminary data.</text>
</comment>
<dbReference type="Proteomes" id="UP000005050">
    <property type="component" value="Unassembled WGS sequence"/>
</dbReference>
<keyword evidence="2" id="KW-0479">Metal-binding</keyword>
<organism evidence="5 6">
    <name type="scientific">Pantoea stewartii subsp. stewartii DC283</name>
    <dbReference type="NCBI Taxonomy" id="660596"/>
    <lineage>
        <taxon>Bacteria</taxon>
        <taxon>Pseudomonadati</taxon>
        <taxon>Pseudomonadota</taxon>
        <taxon>Gammaproteobacteria</taxon>
        <taxon>Enterobacterales</taxon>
        <taxon>Erwiniaceae</taxon>
        <taxon>Pantoea</taxon>
    </lineage>
</organism>
<dbReference type="AlphaFoldDB" id="H3RIY0"/>
<keyword evidence="3 5" id="KW-0378">Hydrolase</keyword>
<keyword evidence="4" id="KW-0460">Magnesium</keyword>
<dbReference type="EMBL" id="AHIE01000034">
    <property type="protein sequence ID" value="EHT98664.1"/>
    <property type="molecule type" value="Genomic_DNA"/>
</dbReference>
<reference evidence="5 6" key="1">
    <citation type="journal article" date="2012" name="Mol. Microbiol.">
        <title>The genetic and structural basis of two distinct terminal side branch residues in stewartan and amylovoran exopolysaccharides and their potential role in host adaptation.</title>
        <authorList>
            <person name="Wang X."/>
            <person name="Yang F."/>
            <person name="von Bodman S.B."/>
        </authorList>
    </citation>
    <scope>NUCLEOTIDE SEQUENCE [LARGE SCALE GENOMIC DNA]</scope>
    <source>
        <strain evidence="5 6">DC283</strain>
    </source>
</reference>
<comment type="cofactor">
    <cofactor evidence="1">
        <name>Mg(2+)</name>
        <dbReference type="ChEBI" id="CHEBI:18420"/>
    </cofactor>
</comment>
<dbReference type="Pfam" id="PF08282">
    <property type="entry name" value="Hydrolase_3"/>
    <property type="match status" value="1"/>
</dbReference>
<dbReference type="SUPFAM" id="SSF56784">
    <property type="entry name" value="HAD-like"/>
    <property type="match status" value="1"/>
</dbReference>
<dbReference type="InterPro" id="IPR036412">
    <property type="entry name" value="HAD-like_sf"/>
</dbReference>
<protein>
    <submittedName>
        <fullName evidence="5">HD superfamily hydrolase</fullName>
    </submittedName>
</protein>
<accession>H3RIY0</accession>
<dbReference type="PATRIC" id="fig|660596.6.peg.4255"/>
<proteinExistence type="predicted"/>
<dbReference type="InterPro" id="IPR023214">
    <property type="entry name" value="HAD_sf"/>
</dbReference>
<dbReference type="PANTHER" id="PTHR47267:SF4">
    <property type="entry name" value="PYRIDOXAL PHOSPHATE PHOSPHATASE YIGL"/>
    <property type="match status" value="1"/>
</dbReference>
<dbReference type="GO" id="GO:0016787">
    <property type="term" value="F:hydrolase activity"/>
    <property type="evidence" value="ECO:0007669"/>
    <property type="project" value="UniProtKB-KW"/>
</dbReference>
<evidence type="ECO:0000313" key="6">
    <source>
        <dbReference type="Proteomes" id="UP000005050"/>
    </source>
</evidence>